<reference evidence="2 3" key="1">
    <citation type="submission" date="2014-10" db="EMBL/GenBank/DDBJ databases">
        <title>Draft genome of the hookworm Ancylostoma caninum.</title>
        <authorList>
            <person name="Mitreva M."/>
        </authorList>
    </citation>
    <scope>NUCLEOTIDE SEQUENCE [LARGE SCALE GENOMIC DNA]</scope>
    <source>
        <strain evidence="2 3">Baltimore</strain>
    </source>
</reference>
<keyword evidence="3" id="KW-1185">Reference proteome</keyword>
<evidence type="ECO:0000313" key="3">
    <source>
        <dbReference type="Proteomes" id="UP000252519"/>
    </source>
</evidence>
<dbReference type="EMBL" id="JOJR01000272">
    <property type="protein sequence ID" value="RCN40710.1"/>
    <property type="molecule type" value="Genomic_DNA"/>
</dbReference>
<feature type="compositionally biased region" description="Polar residues" evidence="1">
    <location>
        <begin position="66"/>
        <end position="76"/>
    </location>
</feature>
<protein>
    <submittedName>
        <fullName evidence="2">Uncharacterized protein</fullName>
    </submittedName>
</protein>
<feature type="region of interest" description="Disordered" evidence="1">
    <location>
        <begin position="116"/>
        <end position="135"/>
    </location>
</feature>
<comment type="caution">
    <text evidence="2">The sequence shown here is derived from an EMBL/GenBank/DDBJ whole genome shotgun (WGS) entry which is preliminary data.</text>
</comment>
<sequence>MRLSIFIAVNFSSAPAVASKRKRLKLQPRIIPLEEIEDRQVVSKVEIPRPAGSGIQNQPPLPRCSPTKQPYISSSPLKPVMRDMPSLPSSKPPVTNPREKNRPRCFRDLLKPEDFIPPRRIVPPPYPKRVPMRDPKNPSKTIYVYAFSSAAPHPFSW</sequence>
<accession>A0A368GCG2</accession>
<name>A0A368GCG2_ANCCA</name>
<dbReference type="AlphaFoldDB" id="A0A368GCG2"/>
<feature type="region of interest" description="Disordered" evidence="1">
    <location>
        <begin position="49"/>
        <end position="104"/>
    </location>
</feature>
<evidence type="ECO:0000313" key="2">
    <source>
        <dbReference type="EMBL" id="RCN40710.1"/>
    </source>
</evidence>
<proteinExistence type="predicted"/>
<evidence type="ECO:0000256" key="1">
    <source>
        <dbReference type="SAM" id="MobiDB-lite"/>
    </source>
</evidence>
<gene>
    <name evidence="2" type="ORF">ANCCAN_13353</name>
</gene>
<organism evidence="2 3">
    <name type="scientific">Ancylostoma caninum</name>
    <name type="common">Dog hookworm</name>
    <dbReference type="NCBI Taxonomy" id="29170"/>
    <lineage>
        <taxon>Eukaryota</taxon>
        <taxon>Metazoa</taxon>
        <taxon>Ecdysozoa</taxon>
        <taxon>Nematoda</taxon>
        <taxon>Chromadorea</taxon>
        <taxon>Rhabditida</taxon>
        <taxon>Rhabditina</taxon>
        <taxon>Rhabditomorpha</taxon>
        <taxon>Strongyloidea</taxon>
        <taxon>Ancylostomatidae</taxon>
        <taxon>Ancylostomatinae</taxon>
        <taxon>Ancylostoma</taxon>
    </lineage>
</organism>
<dbReference type="Proteomes" id="UP000252519">
    <property type="component" value="Unassembled WGS sequence"/>
</dbReference>